<accession>A0ABW5Y9N7</accession>
<dbReference type="Pfam" id="PF13335">
    <property type="entry name" value="Mg_chelatase_C"/>
    <property type="match status" value="1"/>
</dbReference>
<feature type="domain" description="AAA+ ATPase" evidence="4">
    <location>
        <begin position="210"/>
        <end position="392"/>
    </location>
</feature>
<dbReference type="InterPro" id="IPR000523">
    <property type="entry name" value="Mg_chelatse_chII-like_cat_dom"/>
</dbReference>
<name>A0ABW5Y9N7_9SPHI</name>
<dbReference type="InterPro" id="IPR020568">
    <property type="entry name" value="Ribosomal_Su5_D2-typ_SF"/>
</dbReference>
<dbReference type="PRINTS" id="PR01657">
    <property type="entry name" value="MCMFAMILY"/>
</dbReference>
<dbReference type="InterPro" id="IPR003593">
    <property type="entry name" value="AAA+_ATPase"/>
</dbReference>
<evidence type="ECO:0000256" key="1">
    <source>
        <dbReference type="ARBA" id="ARBA00006354"/>
    </source>
</evidence>
<reference evidence="6" key="1">
    <citation type="journal article" date="2019" name="Int. J. Syst. Evol. Microbiol.">
        <title>The Global Catalogue of Microorganisms (GCM) 10K type strain sequencing project: providing services to taxonomists for standard genome sequencing and annotation.</title>
        <authorList>
            <consortium name="The Broad Institute Genomics Platform"/>
            <consortium name="The Broad Institute Genome Sequencing Center for Infectious Disease"/>
            <person name="Wu L."/>
            <person name="Ma J."/>
        </authorList>
    </citation>
    <scope>NUCLEOTIDE SEQUENCE [LARGE SCALE GENOMIC DNA]</scope>
    <source>
        <strain evidence="6">KCTC 22437</strain>
    </source>
</reference>
<dbReference type="InterPro" id="IPR001208">
    <property type="entry name" value="MCM_dom"/>
</dbReference>
<protein>
    <submittedName>
        <fullName evidence="5">YifB family Mg chelatase-like AAA ATPase</fullName>
    </submittedName>
</protein>
<dbReference type="RefSeq" id="WP_377183155.1">
    <property type="nucleotide sequence ID" value="NZ_JBHUPD010000001.1"/>
</dbReference>
<dbReference type="Gene3D" id="3.30.230.10">
    <property type="match status" value="1"/>
</dbReference>
<dbReference type="InterPro" id="IPR004482">
    <property type="entry name" value="Mg_chelat-rel"/>
</dbReference>
<evidence type="ECO:0000256" key="3">
    <source>
        <dbReference type="ARBA" id="ARBA00022840"/>
    </source>
</evidence>
<dbReference type="SUPFAM" id="SSF52540">
    <property type="entry name" value="P-loop containing nucleoside triphosphate hydrolases"/>
    <property type="match status" value="1"/>
</dbReference>
<keyword evidence="2" id="KW-0547">Nucleotide-binding</keyword>
<comment type="caution">
    <text evidence="5">The sequence shown here is derived from an EMBL/GenBank/DDBJ whole genome shotgun (WGS) entry which is preliminary data.</text>
</comment>
<dbReference type="EMBL" id="JBHUPD010000001">
    <property type="protein sequence ID" value="MFD2871961.1"/>
    <property type="molecule type" value="Genomic_DNA"/>
</dbReference>
<dbReference type="Proteomes" id="UP001597557">
    <property type="component" value="Unassembled WGS sequence"/>
</dbReference>
<dbReference type="InterPro" id="IPR025158">
    <property type="entry name" value="Mg_chelat-rel_C"/>
</dbReference>
<dbReference type="InterPro" id="IPR027417">
    <property type="entry name" value="P-loop_NTPase"/>
</dbReference>
<dbReference type="Gene3D" id="3.40.50.300">
    <property type="entry name" value="P-loop containing nucleotide triphosphate hydrolases"/>
    <property type="match status" value="1"/>
</dbReference>
<keyword evidence="3" id="KW-0067">ATP-binding</keyword>
<dbReference type="PANTHER" id="PTHR32039:SF7">
    <property type="entry name" value="COMPETENCE PROTEIN COMM"/>
    <property type="match status" value="1"/>
</dbReference>
<dbReference type="NCBIfam" id="TIGR00368">
    <property type="entry name" value="YifB family Mg chelatase-like AAA ATPase"/>
    <property type="match status" value="1"/>
</dbReference>
<organism evidence="5 6">
    <name type="scientific">Mucilaginibacter ximonensis</name>
    <dbReference type="NCBI Taxonomy" id="538021"/>
    <lineage>
        <taxon>Bacteria</taxon>
        <taxon>Pseudomonadati</taxon>
        <taxon>Bacteroidota</taxon>
        <taxon>Sphingobacteriia</taxon>
        <taxon>Sphingobacteriales</taxon>
        <taxon>Sphingobacteriaceae</taxon>
        <taxon>Mucilaginibacter</taxon>
    </lineage>
</organism>
<evidence type="ECO:0000256" key="2">
    <source>
        <dbReference type="ARBA" id="ARBA00022741"/>
    </source>
</evidence>
<evidence type="ECO:0000313" key="5">
    <source>
        <dbReference type="EMBL" id="MFD2871961.1"/>
    </source>
</evidence>
<dbReference type="PANTHER" id="PTHR32039">
    <property type="entry name" value="MAGNESIUM-CHELATASE SUBUNIT CHLI"/>
    <property type="match status" value="1"/>
</dbReference>
<gene>
    <name evidence="5" type="ORF">ACFS5N_05745</name>
</gene>
<dbReference type="SUPFAM" id="SSF54211">
    <property type="entry name" value="Ribosomal protein S5 domain 2-like"/>
    <property type="match status" value="1"/>
</dbReference>
<dbReference type="SMART" id="SM00382">
    <property type="entry name" value="AAA"/>
    <property type="match status" value="1"/>
</dbReference>
<proteinExistence type="inferred from homology"/>
<keyword evidence="6" id="KW-1185">Reference proteome</keyword>
<evidence type="ECO:0000259" key="4">
    <source>
        <dbReference type="SMART" id="SM00382"/>
    </source>
</evidence>
<dbReference type="Pfam" id="PF13541">
    <property type="entry name" value="ChlI"/>
    <property type="match status" value="1"/>
</dbReference>
<sequence>MTVSVLSAALAGIDAALITVETRICPGLGYNIVGLAGEAVRESLYRVESAVSTVDLQMPRQKMLVSLAPAGLRKDGAFFDLPIALGILAASGQLDPERLSGYLFTGELSLNGKLRPVRGALSMAIEAQKMGCKGMIVPGSNAQEAAVVKNLKVYGFDELAGVLAFLNGGTVEPTEVKELISPQPALYAADMADVKGQAEVKRVLEIMAAGGHNGLLSGPPGSGKSMLAARLPGILPPLTLAEALETTQVHSVAGLLDQTGLLLQRPFRAPHHTASDIAMVGGGSVPMPGEISLAHHGVLFLDELPEFKRRVLEVLRQPLEERKILISRANFSASFPANFVLLAAMNPCPCGYFGHPSRKCTCTFAAIHRYRHRISGPLLDRIDLQVNVLPADLSDGQVLESSAVIRARVVAARQRQQQRLSSVACNALLNTAMVKEFCKLDAQSNALLQAAMVQHKLSARSYERILKVARTIADLAGSAAILLPHLAEAIGLRQLAG</sequence>
<comment type="similarity">
    <text evidence="1">Belongs to the Mg-chelatase subunits D/I family. ComM subfamily.</text>
</comment>
<dbReference type="InterPro" id="IPR014721">
    <property type="entry name" value="Ribsml_uS5_D2-typ_fold_subgr"/>
</dbReference>
<dbReference type="Pfam" id="PF01078">
    <property type="entry name" value="Mg_chelatase"/>
    <property type="match status" value="1"/>
</dbReference>
<dbReference type="InterPro" id="IPR045006">
    <property type="entry name" value="CHLI-like"/>
</dbReference>
<evidence type="ECO:0000313" key="6">
    <source>
        <dbReference type="Proteomes" id="UP001597557"/>
    </source>
</evidence>